<proteinExistence type="predicted"/>
<protein>
    <submittedName>
        <fullName evidence="11">PTS sugar transporter subunit IIC/EAL domain-containing protein</fullName>
    </submittedName>
</protein>
<dbReference type="GO" id="GO:0008982">
    <property type="term" value="F:protein-N(PI)-phosphohistidine-sugar phosphotransferase activity"/>
    <property type="evidence" value="ECO:0007669"/>
    <property type="project" value="InterPro"/>
</dbReference>
<evidence type="ECO:0000256" key="8">
    <source>
        <dbReference type="SAM" id="Phobius"/>
    </source>
</evidence>
<feature type="domain" description="EAL" evidence="9">
    <location>
        <begin position="347"/>
        <end position="598"/>
    </location>
</feature>
<keyword evidence="5 8" id="KW-0812">Transmembrane</keyword>
<dbReference type="RefSeq" id="WP_208843073.1">
    <property type="nucleotide sequence ID" value="NZ_CP072133.1"/>
</dbReference>
<dbReference type="InterPro" id="IPR003352">
    <property type="entry name" value="PTS_EIIC"/>
</dbReference>
<dbReference type="InterPro" id="IPR001633">
    <property type="entry name" value="EAL_dom"/>
</dbReference>
<dbReference type="KEGG" id="pxi:J5O05_16975"/>
<keyword evidence="2" id="KW-0813">Transport</keyword>
<feature type="domain" description="PTS EIIC type-3" evidence="10">
    <location>
        <begin position="1"/>
        <end position="305"/>
    </location>
</feature>
<dbReference type="InterPro" id="IPR004501">
    <property type="entry name" value="PTS_EIIC_3"/>
</dbReference>
<dbReference type="Proteomes" id="UP000664904">
    <property type="component" value="Chromosome"/>
</dbReference>
<name>A0A975DGS1_9GAMM</name>
<keyword evidence="12" id="KW-1185">Reference proteome</keyword>
<comment type="subcellular location">
    <subcellularLocation>
        <location evidence="1">Cell membrane</location>
        <topology evidence="1">Multi-pass membrane protein</topology>
    </subcellularLocation>
</comment>
<evidence type="ECO:0000256" key="6">
    <source>
        <dbReference type="ARBA" id="ARBA00022989"/>
    </source>
</evidence>
<dbReference type="Pfam" id="PF02378">
    <property type="entry name" value="PTS_EIIC"/>
    <property type="match status" value="1"/>
</dbReference>
<evidence type="ECO:0000313" key="12">
    <source>
        <dbReference type="Proteomes" id="UP000664904"/>
    </source>
</evidence>
<dbReference type="InterPro" id="IPR035919">
    <property type="entry name" value="EAL_sf"/>
</dbReference>
<feature type="transmembrane region" description="Helical" evidence="8">
    <location>
        <begin position="52"/>
        <end position="69"/>
    </location>
</feature>
<dbReference type="SUPFAM" id="SSF141868">
    <property type="entry name" value="EAL domain-like"/>
    <property type="match status" value="1"/>
</dbReference>
<dbReference type="AlphaFoldDB" id="A0A975DGS1"/>
<evidence type="ECO:0000256" key="5">
    <source>
        <dbReference type="ARBA" id="ARBA00022692"/>
    </source>
</evidence>
<dbReference type="InterPro" id="IPR050706">
    <property type="entry name" value="Cyclic-di-GMP_PDE-like"/>
</dbReference>
<keyword evidence="6 8" id="KW-1133">Transmembrane helix</keyword>
<evidence type="ECO:0000313" key="11">
    <source>
        <dbReference type="EMBL" id="QTH71432.1"/>
    </source>
</evidence>
<evidence type="ECO:0000256" key="1">
    <source>
        <dbReference type="ARBA" id="ARBA00004651"/>
    </source>
</evidence>
<dbReference type="SMART" id="SM00052">
    <property type="entry name" value="EAL"/>
    <property type="match status" value="1"/>
</dbReference>
<dbReference type="GO" id="GO:0005886">
    <property type="term" value="C:plasma membrane"/>
    <property type="evidence" value="ECO:0007669"/>
    <property type="project" value="UniProtKB-SubCell"/>
</dbReference>
<feature type="transmembrane region" description="Helical" evidence="8">
    <location>
        <begin position="12"/>
        <end position="32"/>
    </location>
</feature>
<feature type="transmembrane region" description="Helical" evidence="8">
    <location>
        <begin position="90"/>
        <end position="119"/>
    </location>
</feature>
<evidence type="ECO:0000256" key="3">
    <source>
        <dbReference type="ARBA" id="ARBA00022475"/>
    </source>
</evidence>
<feature type="transmembrane region" description="Helical" evidence="8">
    <location>
        <begin position="236"/>
        <end position="256"/>
    </location>
</feature>
<organism evidence="11 12">
    <name type="scientific">Pseudoalteromonas xiamenensis</name>
    <dbReference type="NCBI Taxonomy" id="882626"/>
    <lineage>
        <taxon>Bacteria</taxon>
        <taxon>Pseudomonadati</taxon>
        <taxon>Pseudomonadota</taxon>
        <taxon>Gammaproteobacteria</taxon>
        <taxon>Alteromonadales</taxon>
        <taxon>Pseudoalteromonadaceae</taxon>
        <taxon>Pseudoalteromonas</taxon>
    </lineage>
</organism>
<dbReference type="PANTHER" id="PTHR33121:SF70">
    <property type="entry name" value="SIGNALING PROTEIN YKOW"/>
    <property type="match status" value="1"/>
</dbReference>
<dbReference type="CDD" id="cd01948">
    <property type="entry name" value="EAL"/>
    <property type="match status" value="1"/>
</dbReference>
<dbReference type="PROSITE" id="PS51105">
    <property type="entry name" value="PTS_EIIC_TYPE_3"/>
    <property type="match status" value="1"/>
</dbReference>
<keyword evidence="7 8" id="KW-0472">Membrane</keyword>
<dbReference type="EMBL" id="CP072133">
    <property type="protein sequence ID" value="QTH71432.1"/>
    <property type="molecule type" value="Genomic_DNA"/>
</dbReference>
<reference evidence="11" key="1">
    <citation type="submission" date="2021-03" db="EMBL/GenBank/DDBJ databases">
        <title>Complete Genome of Pseudoalteromonas xiamenensis STKMTI.2, a new potential marine bacterium producing anti-Vibrio compounds.</title>
        <authorList>
            <person name="Handayani D.P."/>
            <person name="Isnansetyo A."/>
            <person name="Istiqomah I."/>
            <person name="Jumina J."/>
        </authorList>
    </citation>
    <scope>NUCLEOTIDE SEQUENCE</scope>
    <source>
        <strain evidence="11">STKMTI.2</strain>
    </source>
</reference>
<dbReference type="GO" id="GO:0071111">
    <property type="term" value="F:cyclic-guanylate-specific phosphodiesterase activity"/>
    <property type="evidence" value="ECO:0007669"/>
    <property type="project" value="InterPro"/>
</dbReference>
<feature type="transmembrane region" description="Helical" evidence="8">
    <location>
        <begin position="207"/>
        <end position="229"/>
    </location>
</feature>
<evidence type="ECO:0000256" key="7">
    <source>
        <dbReference type="ARBA" id="ARBA00023136"/>
    </source>
</evidence>
<keyword evidence="3" id="KW-1003">Cell membrane</keyword>
<keyword evidence="4 11" id="KW-0762">Sugar transport</keyword>
<evidence type="ECO:0000259" key="9">
    <source>
        <dbReference type="PROSITE" id="PS50883"/>
    </source>
</evidence>
<evidence type="ECO:0000259" key="10">
    <source>
        <dbReference type="PROSITE" id="PS51105"/>
    </source>
</evidence>
<dbReference type="PANTHER" id="PTHR33121">
    <property type="entry name" value="CYCLIC DI-GMP PHOSPHODIESTERASE PDEF"/>
    <property type="match status" value="1"/>
</dbReference>
<evidence type="ECO:0000256" key="4">
    <source>
        <dbReference type="ARBA" id="ARBA00022597"/>
    </source>
</evidence>
<dbReference type="Pfam" id="PF00563">
    <property type="entry name" value="EAL"/>
    <property type="match status" value="1"/>
</dbReference>
<dbReference type="PROSITE" id="PS50883">
    <property type="entry name" value="EAL"/>
    <property type="match status" value="1"/>
</dbReference>
<evidence type="ECO:0000256" key="2">
    <source>
        <dbReference type="ARBA" id="ARBA00022448"/>
    </source>
</evidence>
<feature type="transmembrane region" description="Helical" evidence="8">
    <location>
        <begin position="285"/>
        <end position="306"/>
    </location>
</feature>
<dbReference type="GO" id="GO:0009401">
    <property type="term" value="P:phosphoenolpyruvate-dependent sugar phosphotransferase system"/>
    <property type="evidence" value="ECO:0007669"/>
    <property type="project" value="InterPro"/>
</dbReference>
<sequence length="604" mass="68726">MVSFSLGFFLSKNYGTSGIVGGLLALLCFAIHGHFVTEFEGNFIVNYQGASAYSIVIPILSSIQLKALLKWSPKFPIWLGSVSPFLKEKLLLLLPFSLVFFSFFLWLPLLDLIGLYIAAVLQSLMKDSSVVELTAQRMLLSHAFWFVGVHGDNTYNLLFDSRFLTEDILPGISAKTFYDTFVLIGGTGCFVGLVLAAMLLPKRSHERHIAFLSIPFSVFNFCEIILYGLPIFLNPILMIPFFLTPIFNFVVAYWVLDAGWIPFNDIEISWMTPTLVNGWIVGNSWHAVALQGFLILINTAIYYPFLSWHHHRVNYQQSLEQLSEQLALTNAFNMQQESKYIARQSEQGHINKEIRAVITELSRGTLMLYYQPQVYSATTTCCGFEALLRLKTKDGNVVGPYFLDVLGAHHQSVLIDLWVIDTAAKDLEHFQQVGLKPCISINLHPDSLLKDDIVNRIIRRFKRYPKQLIIEVVESSYLSDRVNFIHHIEKLREHFIETALDDFGSGYSSLSMLADLPVNLVKLDKQFLDRCDSSSGFTLYSNVVKLLHDQGHRLVAEGVESHKQYEYVKSLGIEKIQGWYFEKALPLNEAIDFINRDSESIVRE</sequence>
<gene>
    <name evidence="11" type="ORF">J5O05_16975</name>
</gene>
<accession>A0A975DGS1</accession>
<feature type="transmembrane region" description="Helical" evidence="8">
    <location>
        <begin position="180"/>
        <end position="201"/>
    </location>
</feature>
<dbReference type="Gene3D" id="3.20.20.450">
    <property type="entry name" value="EAL domain"/>
    <property type="match status" value="1"/>
</dbReference>